<evidence type="ECO:0000256" key="1">
    <source>
        <dbReference type="SAM" id="MobiDB-lite"/>
    </source>
</evidence>
<sequence length="216" mass="23467">MHILDLKQSATEHNHHLVSYASPRPTSLCSVPWELKRIVDNLCAQCPSADVEPTPGNCVVDPHCGLLQLPSSLETPELPGDAEGVGRTSAHPTTSPLHKFNPQRPSPTILASSRQASHRCRCSDFGAKSMMFPSLSEHIRSIIFRRKTPASVRHFFPVVPSSREGTPSSVFIGRVNHPLGHFQPGGIPSLLVSLLEVSSANCTPKRNHITIPSVLS</sequence>
<gene>
    <name evidence="2" type="ORF">GQ43DRAFT_47956</name>
</gene>
<accession>A0A9P4JL47</accession>
<protein>
    <submittedName>
        <fullName evidence="2">Uncharacterized protein</fullName>
    </submittedName>
</protein>
<organism evidence="2 3">
    <name type="scientific">Delitschia confertaspora ATCC 74209</name>
    <dbReference type="NCBI Taxonomy" id="1513339"/>
    <lineage>
        <taxon>Eukaryota</taxon>
        <taxon>Fungi</taxon>
        <taxon>Dikarya</taxon>
        <taxon>Ascomycota</taxon>
        <taxon>Pezizomycotina</taxon>
        <taxon>Dothideomycetes</taxon>
        <taxon>Pleosporomycetidae</taxon>
        <taxon>Pleosporales</taxon>
        <taxon>Delitschiaceae</taxon>
        <taxon>Delitschia</taxon>
    </lineage>
</organism>
<comment type="caution">
    <text evidence="2">The sequence shown here is derived from an EMBL/GenBank/DDBJ whole genome shotgun (WGS) entry which is preliminary data.</text>
</comment>
<feature type="region of interest" description="Disordered" evidence="1">
    <location>
        <begin position="75"/>
        <end position="112"/>
    </location>
</feature>
<reference evidence="2" key="1">
    <citation type="journal article" date="2020" name="Stud. Mycol.">
        <title>101 Dothideomycetes genomes: a test case for predicting lifestyles and emergence of pathogens.</title>
        <authorList>
            <person name="Haridas S."/>
            <person name="Albert R."/>
            <person name="Binder M."/>
            <person name="Bloem J."/>
            <person name="Labutti K."/>
            <person name="Salamov A."/>
            <person name="Andreopoulos B."/>
            <person name="Baker S."/>
            <person name="Barry K."/>
            <person name="Bills G."/>
            <person name="Bluhm B."/>
            <person name="Cannon C."/>
            <person name="Castanera R."/>
            <person name="Culley D."/>
            <person name="Daum C."/>
            <person name="Ezra D."/>
            <person name="Gonzalez J."/>
            <person name="Henrissat B."/>
            <person name="Kuo A."/>
            <person name="Liang C."/>
            <person name="Lipzen A."/>
            <person name="Lutzoni F."/>
            <person name="Magnuson J."/>
            <person name="Mondo S."/>
            <person name="Nolan M."/>
            <person name="Ohm R."/>
            <person name="Pangilinan J."/>
            <person name="Park H.-J."/>
            <person name="Ramirez L."/>
            <person name="Alfaro M."/>
            <person name="Sun H."/>
            <person name="Tritt A."/>
            <person name="Yoshinaga Y."/>
            <person name="Zwiers L.-H."/>
            <person name="Turgeon B."/>
            <person name="Goodwin S."/>
            <person name="Spatafora J."/>
            <person name="Crous P."/>
            <person name="Grigoriev I."/>
        </authorList>
    </citation>
    <scope>NUCLEOTIDE SEQUENCE</scope>
    <source>
        <strain evidence="2">ATCC 74209</strain>
    </source>
</reference>
<proteinExistence type="predicted"/>
<dbReference type="Proteomes" id="UP000799536">
    <property type="component" value="Unassembled WGS sequence"/>
</dbReference>
<keyword evidence="3" id="KW-1185">Reference proteome</keyword>
<dbReference type="EMBL" id="ML993991">
    <property type="protein sequence ID" value="KAF2201105.1"/>
    <property type="molecule type" value="Genomic_DNA"/>
</dbReference>
<name>A0A9P4JL47_9PLEO</name>
<evidence type="ECO:0000313" key="3">
    <source>
        <dbReference type="Proteomes" id="UP000799536"/>
    </source>
</evidence>
<dbReference type="AlphaFoldDB" id="A0A9P4JL47"/>
<evidence type="ECO:0000313" key="2">
    <source>
        <dbReference type="EMBL" id="KAF2201105.1"/>
    </source>
</evidence>